<evidence type="ECO:0000313" key="2">
    <source>
        <dbReference type="Proteomes" id="UP000029665"/>
    </source>
</evidence>
<evidence type="ECO:0000313" key="1">
    <source>
        <dbReference type="EMBL" id="CDO72569.1"/>
    </source>
</evidence>
<dbReference type="Proteomes" id="UP000029665">
    <property type="component" value="Unassembled WGS sequence"/>
</dbReference>
<organism evidence="1 2">
    <name type="scientific">Pycnoporus cinnabarinus</name>
    <name type="common">Cinnabar-red polypore</name>
    <name type="synonym">Trametes cinnabarina</name>
    <dbReference type="NCBI Taxonomy" id="5643"/>
    <lineage>
        <taxon>Eukaryota</taxon>
        <taxon>Fungi</taxon>
        <taxon>Dikarya</taxon>
        <taxon>Basidiomycota</taxon>
        <taxon>Agaricomycotina</taxon>
        <taxon>Agaricomycetes</taxon>
        <taxon>Polyporales</taxon>
        <taxon>Polyporaceae</taxon>
        <taxon>Trametes</taxon>
    </lineage>
</organism>
<dbReference type="Gene3D" id="3.20.20.370">
    <property type="entry name" value="Glycoside hydrolase/deacetylase"/>
    <property type="match status" value="1"/>
</dbReference>
<dbReference type="OrthoDB" id="5295431at2759"/>
<dbReference type="STRING" id="5643.A0A060SK05"/>
<proteinExistence type="predicted"/>
<comment type="caution">
    <text evidence="1">The sequence shown here is derived from an EMBL/GenBank/DDBJ whole genome shotgun (WGS) entry which is preliminary data.</text>
</comment>
<sequence>MHERCEDERTPSTEWFADLDYSPEGNLLITKKHDPVPLCVVQDKVKRLLEEQKITTVSGQLPLPAGVTELSICCHSDIQGTVKIEKTVKAFVDTNNAQWA</sequence>
<dbReference type="EMBL" id="CCBP010000114">
    <property type="protein sequence ID" value="CDO72569.1"/>
    <property type="molecule type" value="Genomic_DNA"/>
</dbReference>
<dbReference type="HOGENOM" id="CLU_2596584_0_0_1"/>
<dbReference type="InterPro" id="IPR005501">
    <property type="entry name" value="LamB/YcsF/PxpA-like"/>
</dbReference>
<dbReference type="Pfam" id="PF03746">
    <property type="entry name" value="LamB_YcsF"/>
    <property type="match status" value="1"/>
</dbReference>
<reference evidence="1" key="1">
    <citation type="submission" date="2014-01" db="EMBL/GenBank/DDBJ databases">
        <title>The genome of the white-rot fungus Pycnoporus cinnabarinus: a basidiomycete model with a versatile arsenal for lignocellulosic biomass breakdown.</title>
        <authorList>
            <person name="Levasseur A."/>
            <person name="Lomascolo A."/>
            <person name="Ruiz-Duenas F.J."/>
            <person name="Uzan E."/>
            <person name="Piumi F."/>
            <person name="Kues U."/>
            <person name="Ram A.F.J."/>
            <person name="Murat C."/>
            <person name="Haon M."/>
            <person name="Benoit I."/>
            <person name="Arfi Y."/>
            <person name="Chevret D."/>
            <person name="Drula E."/>
            <person name="Kwon M.J."/>
            <person name="Gouret P."/>
            <person name="Lesage-Meessen L."/>
            <person name="Lombard V."/>
            <person name="Mariette J."/>
            <person name="Noirot C."/>
            <person name="Park J."/>
            <person name="Patyshakuliyeva A."/>
            <person name="Wieneger R.A.B."/>
            <person name="Wosten H.A.B."/>
            <person name="Martin F."/>
            <person name="Coutinho P.M."/>
            <person name="de Vries R."/>
            <person name="Martinez A.T."/>
            <person name="Klopp C."/>
            <person name="Pontarotti P."/>
            <person name="Henrissat B."/>
            <person name="Record E."/>
        </authorList>
    </citation>
    <scope>NUCLEOTIDE SEQUENCE [LARGE SCALE GENOMIC DNA]</scope>
    <source>
        <strain evidence="1">BRFM137</strain>
    </source>
</reference>
<gene>
    <name evidence="1" type="ORF">BN946_scf184983.g52</name>
</gene>
<protein>
    <submittedName>
        <fullName evidence="1">Uncharacterized protein</fullName>
    </submittedName>
</protein>
<dbReference type="AlphaFoldDB" id="A0A060SK05"/>
<dbReference type="InterPro" id="IPR011330">
    <property type="entry name" value="Glyco_hydro/deAcase_b/a-brl"/>
</dbReference>
<dbReference type="OMA" id="ELSICCH"/>
<name>A0A060SK05_PYCCI</name>
<keyword evidence="2" id="KW-1185">Reference proteome</keyword>
<dbReference type="GO" id="GO:0005975">
    <property type="term" value="P:carbohydrate metabolic process"/>
    <property type="evidence" value="ECO:0007669"/>
    <property type="project" value="InterPro"/>
</dbReference>
<accession>A0A060SK05</accession>
<dbReference type="SUPFAM" id="SSF88713">
    <property type="entry name" value="Glycoside hydrolase/deacetylase"/>
    <property type="match status" value="1"/>
</dbReference>